<keyword evidence="3" id="KW-1185">Reference proteome</keyword>
<name>A0A8H6RDU7_9PEZI</name>
<organism evidence="2 3">
    <name type="scientific">Pseudocercospora fuligena</name>
    <dbReference type="NCBI Taxonomy" id="685502"/>
    <lineage>
        <taxon>Eukaryota</taxon>
        <taxon>Fungi</taxon>
        <taxon>Dikarya</taxon>
        <taxon>Ascomycota</taxon>
        <taxon>Pezizomycotina</taxon>
        <taxon>Dothideomycetes</taxon>
        <taxon>Dothideomycetidae</taxon>
        <taxon>Mycosphaerellales</taxon>
        <taxon>Mycosphaerellaceae</taxon>
        <taxon>Pseudocercospora</taxon>
    </lineage>
</organism>
<feature type="region of interest" description="Disordered" evidence="1">
    <location>
        <begin position="963"/>
        <end position="987"/>
    </location>
</feature>
<dbReference type="Proteomes" id="UP000660729">
    <property type="component" value="Unassembled WGS sequence"/>
</dbReference>
<protein>
    <submittedName>
        <fullName evidence="2">Uncharacterized protein</fullName>
    </submittedName>
</protein>
<feature type="region of interest" description="Disordered" evidence="1">
    <location>
        <begin position="1"/>
        <end position="62"/>
    </location>
</feature>
<reference evidence="2" key="1">
    <citation type="submission" date="2020-04" db="EMBL/GenBank/DDBJ databases">
        <title>Draft genome resource of the tomato pathogen Pseudocercospora fuligena.</title>
        <authorList>
            <person name="Zaccaron A."/>
        </authorList>
    </citation>
    <scope>NUCLEOTIDE SEQUENCE</scope>
    <source>
        <strain evidence="2">PF001</strain>
    </source>
</reference>
<sequence>MADNQQQRYIPPQRRGVAQDIYDSFDTTHKRHDRQKQRSRYAENSNLKKSLGAREERMEQRRISRSEISYRATLDLRPSLNATRLPLHHTPPATSQNPLHADITAELEQLEIQPSQRPQPAIPNPNYIPLEPVRHGDQVLPRYYTAHQPASGVLEMGCSLYDSLAKLVGNYSTIIAIKNAVMQRSLWLYNNESHPLHEEYTDRAISFRSNTCKELFTALECPDLVDWSEDFLWVIVSALGISLRVYGGITNSGEATDLLVSVGPTDRPCHALLCQPVKGVMQTKYSALMPDATGKELLGYLLDIRYRLQDSDKSNGGTYHGLQLKRVSWAISESNGKAQLYCYNEHRPESREEHLACGSNSPHRIDSFQMIVSDPHQIKETVKIIKAAADRAPGHKLVKVSRDCDIGILLPYTSGDAEFAKLPRDKVIGKTRAEIDELVGKGDVENLISVLTITVDRLIVHFLLLHMIEHANEHTVPGLQLFAEEVVFNQNLNTWWWNPQQDVVALDNTFAHIWQGTPRAKYHHTPWNSHKSIEVVPTFKITSEFFNGTRPAHLNFPRVPYTCQLHQEGSLSEKGFACPCLTGNHDISAMLSEACRQQGRNLMEFPWFEARPGVKFERMVERLLKHDRRFEILKSMKQCVPIGQEQEFYQSLGQPDMALDDDQLMYTTGDALAPGIVLSIFLSNDAEKISTLLEAWARAPDSADTSLCKSAVEREARCVGHIDSLPLFNDHPHLLDTKTDACTKSPIDFTTGGEVFVPEALTSWEHDWQVDMLRQLQEQHGSSGVVLQKPIYEPLGDYQLALLEEQKALLRRSCTDTSQIHFPATCASKLKPNSNGMIVRSNMTTTEALVQYLLTITKKRLPSSFGLRSGTSTGLPDTIGRVVGQDLPGMRNIFDALDGDFDPSKHELQDPVYMQLPTLWVEDQDLDNVPRLLGQVLSKVSTSRSPRTYKKNKAALIALHQSQVDQEERQNEEEGLPSFVDPTDVLDPEGRAYRRRMESAPEHQRQPLLHVPEVFEDGSWQSKATRMLAVAKSLPEELINTGKETRAAY</sequence>
<dbReference type="EMBL" id="JABCIY010000213">
    <property type="protein sequence ID" value="KAF7188226.1"/>
    <property type="molecule type" value="Genomic_DNA"/>
</dbReference>
<evidence type="ECO:0000313" key="2">
    <source>
        <dbReference type="EMBL" id="KAF7188226.1"/>
    </source>
</evidence>
<dbReference type="AlphaFoldDB" id="A0A8H6RDU7"/>
<comment type="caution">
    <text evidence="2">The sequence shown here is derived from an EMBL/GenBank/DDBJ whole genome shotgun (WGS) entry which is preliminary data.</text>
</comment>
<evidence type="ECO:0000313" key="3">
    <source>
        <dbReference type="Proteomes" id="UP000660729"/>
    </source>
</evidence>
<evidence type="ECO:0000256" key="1">
    <source>
        <dbReference type="SAM" id="MobiDB-lite"/>
    </source>
</evidence>
<gene>
    <name evidence="2" type="ORF">HII31_10511</name>
</gene>
<feature type="compositionally biased region" description="Basic residues" evidence="1">
    <location>
        <begin position="29"/>
        <end position="39"/>
    </location>
</feature>
<feature type="compositionally biased region" description="Basic and acidic residues" evidence="1">
    <location>
        <begin position="52"/>
        <end position="62"/>
    </location>
</feature>
<accession>A0A8H6RDU7</accession>
<proteinExistence type="predicted"/>
<dbReference type="OrthoDB" id="3641440at2759"/>